<protein>
    <recommendedName>
        <fullName evidence="9">RNA-dependent RNA polymerase</fullName>
        <ecNumber evidence="9">2.7.7.48</ecNumber>
    </recommendedName>
</protein>
<dbReference type="InterPro" id="IPR057596">
    <property type="entry name" value="RDRP_core"/>
</dbReference>
<dbReference type="InterPro" id="IPR058763">
    <property type="entry name" value="RRM_RDR1/2-like"/>
</dbReference>
<dbReference type="InterPro" id="IPR007855">
    <property type="entry name" value="RDRP"/>
</dbReference>
<dbReference type="PANTHER" id="PTHR23079">
    <property type="entry name" value="RNA-DEPENDENT RNA POLYMERASE"/>
    <property type="match status" value="1"/>
</dbReference>
<keyword evidence="5 8" id="KW-0694">RNA-binding</keyword>
<dbReference type="GO" id="GO:0003968">
    <property type="term" value="F:RNA-directed RNA polymerase activity"/>
    <property type="evidence" value="ECO:0007669"/>
    <property type="project" value="UniProtKB-KW"/>
</dbReference>
<dbReference type="SUPFAM" id="SSF54928">
    <property type="entry name" value="RNA-binding domain, RBD"/>
    <property type="match status" value="1"/>
</dbReference>
<dbReference type="Pfam" id="PF24823">
    <property type="entry name" value="PH_RDR2"/>
    <property type="match status" value="1"/>
</dbReference>
<dbReference type="Gene3D" id="3.30.70.330">
    <property type="match status" value="1"/>
</dbReference>
<dbReference type="InterPro" id="IPR000504">
    <property type="entry name" value="RRM_dom"/>
</dbReference>
<organism evidence="11 12">
    <name type="scientific">Protea cynaroides</name>
    <dbReference type="NCBI Taxonomy" id="273540"/>
    <lineage>
        <taxon>Eukaryota</taxon>
        <taxon>Viridiplantae</taxon>
        <taxon>Streptophyta</taxon>
        <taxon>Embryophyta</taxon>
        <taxon>Tracheophyta</taxon>
        <taxon>Spermatophyta</taxon>
        <taxon>Magnoliopsida</taxon>
        <taxon>Proteales</taxon>
        <taxon>Proteaceae</taxon>
        <taxon>Protea</taxon>
    </lineage>
</organism>
<gene>
    <name evidence="11" type="ORF">NE237_019677</name>
</gene>
<dbReference type="OrthoDB" id="6513042at2759"/>
<dbReference type="InterPro" id="IPR035979">
    <property type="entry name" value="RBD_domain_sf"/>
</dbReference>
<keyword evidence="6 9" id="KW-0943">RNA-mediated gene silencing</keyword>
<comment type="function">
    <text evidence="9">Probably involved in the RNA silencing pathway and required for the generation of small interfering RNAs (siRNAs).</text>
</comment>
<evidence type="ECO:0000313" key="11">
    <source>
        <dbReference type="EMBL" id="KAJ4959767.1"/>
    </source>
</evidence>
<dbReference type="Pfam" id="PF26250">
    <property type="entry name" value="RRM_RdRP1_2"/>
    <property type="match status" value="1"/>
</dbReference>
<reference evidence="11" key="1">
    <citation type="journal article" date="2023" name="Plant J.">
        <title>The genome of the king protea, Protea cynaroides.</title>
        <authorList>
            <person name="Chang J."/>
            <person name="Duong T.A."/>
            <person name="Schoeman C."/>
            <person name="Ma X."/>
            <person name="Roodt D."/>
            <person name="Barker N."/>
            <person name="Li Z."/>
            <person name="Van de Peer Y."/>
            <person name="Mizrachi E."/>
        </authorList>
    </citation>
    <scope>NUCLEOTIDE SEQUENCE</scope>
    <source>
        <tissue evidence="11">Young leaves</tissue>
    </source>
</reference>
<dbReference type="InterPro" id="IPR058752">
    <property type="entry name" value="RDRP_C_head"/>
</dbReference>
<evidence type="ECO:0000256" key="2">
    <source>
        <dbReference type="ARBA" id="ARBA00022484"/>
    </source>
</evidence>
<dbReference type="InterPro" id="IPR012677">
    <property type="entry name" value="Nucleotide-bd_a/b_plait_sf"/>
</dbReference>
<dbReference type="PANTHER" id="PTHR23079:SF5">
    <property type="entry name" value="RNA-DEPENDENT RNA POLYMERASE 2"/>
    <property type="match status" value="1"/>
</dbReference>
<proteinExistence type="inferred from homology"/>
<dbReference type="CDD" id="cd00590">
    <property type="entry name" value="RRM_SF"/>
    <property type="match status" value="1"/>
</dbReference>
<name>A0A9Q0H4L5_9MAGN</name>
<dbReference type="InterPro" id="IPR058751">
    <property type="entry name" value="RDRP_helical"/>
</dbReference>
<keyword evidence="2 9" id="KW-0696">RNA-directed RNA polymerase</keyword>
<evidence type="ECO:0000313" key="12">
    <source>
        <dbReference type="Proteomes" id="UP001141806"/>
    </source>
</evidence>
<comment type="similarity">
    <text evidence="1 9">Belongs to the RdRP family.</text>
</comment>
<feature type="domain" description="RRM" evidence="10">
    <location>
        <begin position="7"/>
        <end position="90"/>
    </location>
</feature>
<dbReference type="PROSITE" id="PS50102">
    <property type="entry name" value="RRM"/>
    <property type="match status" value="1"/>
</dbReference>
<keyword evidence="4 9" id="KW-0548">Nucleotidyltransferase</keyword>
<evidence type="ECO:0000256" key="1">
    <source>
        <dbReference type="ARBA" id="ARBA00005762"/>
    </source>
</evidence>
<dbReference type="Pfam" id="PF05183">
    <property type="entry name" value="RdRP"/>
    <property type="match status" value="1"/>
</dbReference>
<keyword evidence="3 9" id="KW-0808">Transferase</keyword>
<evidence type="ECO:0000256" key="6">
    <source>
        <dbReference type="ARBA" id="ARBA00023158"/>
    </source>
</evidence>
<dbReference type="InterPro" id="IPR057590">
    <property type="entry name" value="PH_RDR1/2-like"/>
</dbReference>
<sequence length="1130" mass="128870">MSDRSRATVRVLNIPLTAIAKDLLDFFEVILGKGSVFACEIATQRKNWKSRGVGRVQFETIDAAKTISLLSLQQKLVFKGTHLEISPSLEEIIVRPVESRNRIKNGVLHAGYLVGEDRMNVLQSWKGIKAEIMSERGKIEFWVVEGEECYKLEIQFRDVLTSSGYRLGGGGAANALLLQLKYAPKIYQKICGPALDSKFSNDRYHICKENFEFVWVRTTDFSVSSSIGQSSSLCFNLEAGFLTSDILASFPYYREETRDLILKQEEQLGCKSDLVPLINNQVDSKLTYEIIFQLNSLIHTQKISFKSVDGVLIDLLSGLNLETANMILQELHKKKSTCFELMPFIQRLLSSLRREQKSSSSSQSTTKRDHIMTFQRVLITPSKIYCLGPELENSNYVVRHYAAYASDFVRVSFVEEDWTKLPCDAISTITGQGIFSKPYRTKIYHRVLSILRDGIKIGSKKFEFLAFSASQLRSNSVWMFASNDSVRAEDIREWMGTFNKIHSVSKCAARMGQLFSSSKETLNVSPQNVEIIPDIEVTTDGIHYCFSDGIGKVSPSFARLIAQECGLSHTPSAFQIRYGGYKGVIAVDRNSFRKLSLRRSMLKFHSTDRMLNITKWSVSMPCYLNREIISLLSTLGIEDEKIELMQREQIRLLDEMLINRQAALYVLECMGGDYKTVLANMLLNGYEPSVEPFLSMMLRAHREYQLSDLRSKCRIFVPKARVLVGCLDETGMLDYGQVYVRVTITNAERQSSDHSFFQKVDQTTSIIVGKVVVTKNPCLHPGDIRVLQAVYEEALEEKGLVDCLVFPQKGERPHPNECSGGDLDGDLYFVCWDENLIPLKTHTPMDYIARRPRLMDHEVTLEEIQRFFVDYMINDTLGVISTAHQVHADREPDKARSPKCLQLATLHSMAVDFAKTGAPAEMPRVLKPREYPDFMERDDRPMYTSHGILGKLYRATFDSTDNYKLVVVWSEEVAQAVYDHDLEVEGFEDFLEIAGDHKKLYADKLSALKNYYGAESEDEILTGNLRNRSVSLQRDKRRYMEMKDRILVSIESLQKETKGWFQSSCKEHEYKRMASAWYHVSYHPNYCKDGGNCLSFPWILEDILLNIKSEKKLKATMLPIGDVAECENQT</sequence>
<dbReference type="GO" id="GO:0003723">
    <property type="term" value="F:RNA binding"/>
    <property type="evidence" value="ECO:0007669"/>
    <property type="project" value="UniProtKB-UniRule"/>
</dbReference>
<accession>A0A9Q0H4L5</accession>
<evidence type="ECO:0000256" key="3">
    <source>
        <dbReference type="ARBA" id="ARBA00022679"/>
    </source>
</evidence>
<evidence type="ECO:0000256" key="8">
    <source>
        <dbReference type="PROSITE-ProRule" id="PRU00176"/>
    </source>
</evidence>
<dbReference type="GO" id="GO:0030422">
    <property type="term" value="P:siRNA processing"/>
    <property type="evidence" value="ECO:0007669"/>
    <property type="project" value="TreeGrafter"/>
</dbReference>
<evidence type="ECO:0000256" key="7">
    <source>
        <dbReference type="ARBA" id="ARBA00048744"/>
    </source>
</evidence>
<dbReference type="EMBL" id="JAMYWD010000009">
    <property type="protein sequence ID" value="KAJ4959767.1"/>
    <property type="molecule type" value="Genomic_DNA"/>
</dbReference>
<evidence type="ECO:0000256" key="4">
    <source>
        <dbReference type="ARBA" id="ARBA00022695"/>
    </source>
</evidence>
<evidence type="ECO:0000259" key="10">
    <source>
        <dbReference type="PROSITE" id="PS50102"/>
    </source>
</evidence>
<dbReference type="Proteomes" id="UP001141806">
    <property type="component" value="Unassembled WGS sequence"/>
</dbReference>
<comment type="caution">
    <text evidence="11">The sequence shown here is derived from an EMBL/GenBank/DDBJ whole genome shotgun (WGS) entry which is preliminary data.</text>
</comment>
<dbReference type="Pfam" id="PF26252">
    <property type="entry name" value="RdRP_helical"/>
    <property type="match status" value="1"/>
</dbReference>
<evidence type="ECO:0000256" key="5">
    <source>
        <dbReference type="ARBA" id="ARBA00022884"/>
    </source>
</evidence>
<dbReference type="Pfam" id="PF26253">
    <property type="entry name" value="RdRP_head"/>
    <property type="match status" value="1"/>
</dbReference>
<dbReference type="EC" id="2.7.7.48" evidence="9"/>
<keyword evidence="12" id="KW-1185">Reference proteome</keyword>
<comment type="catalytic activity">
    <reaction evidence="7 9">
        <text>RNA(n) + a ribonucleoside 5'-triphosphate = RNA(n+1) + diphosphate</text>
        <dbReference type="Rhea" id="RHEA:21248"/>
        <dbReference type="Rhea" id="RHEA-COMP:14527"/>
        <dbReference type="Rhea" id="RHEA-COMP:17342"/>
        <dbReference type="ChEBI" id="CHEBI:33019"/>
        <dbReference type="ChEBI" id="CHEBI:61557"/>
        <dbReference type="ChEBI" id="CHEBI:140395"/>
        <dbReference type="EC" id="2.7.7.48"/>
    </reaction>
</comment>
<evidence type="ECO:0000256" key="9">
    <source>
        <dbReference type="RuleBase" id="RU363098"/>
    </source>
</evidence>
<dbReference type="AlphaFoldDB" id="A0A9Q0H4L5"/>
<dbReference type="GO" id="GO:0031380">
    <property type="term" value="C:nuclear RNA-directed RNA polymerase complex"/>
    <property type="evidence" value="ECO:0007669"/>
    <property type="project" value="TreeGrafter"/>
</dbReference>